<dbReference type="RefSeq" id="WP_116421277.1">
    <property type="nucleotide sequence ID" value="NZ_NMUE01000021.1"/>
</dbReference>
<dbReference type="Gene3D" id="1.20.910.10">
    <property type="entry name" value="Heme oxygenase-like"/>
    <property type="match status" value="1"/>
</dbReference>
<dbReference type="Pfam" id="PF03070">
    <property type="entry name" value="TENA_THI-4"/>
    <property type="match status" value="1"/>
</dbReference>
<protein>
    <submittedName>
        <fullName evidence="3">TenA family transcriptional regulator</fullName>
    </submittedName>
</protein>
<reference evidence="4 5" key="1">
    <citation type="submission" date="2017-07" db="EMBL/GenBank/DDBJ databases">
        <title>Draft genome sequence of aerobic hyperthermophilic archaea, Pyrobaculum aerophilum YKB31 and YKB32.</title>
        <authorList>
            <person name="Mochizuki T."/>
            <person name="Berliner A.J."/>
            <person name="Yoshida-Takashima Y."/>
            <person name="Takaki Y."/>
            <person name="Nunoura T."/>
            <person name="Takai K."/>
        </authorList>
    </citation>
    <scope>NUCLEOTIDE SEQUENCE [LARGE SCALE GENOMIC DNA]</scope>
    <source>
        <strain evidence="2 5">YKB31</strain>
        <strain evidence="3 4">YKB32</strain>
    </source>
</reference>
<dbReference type="SUPFAM" id="SSF48613">
    <property type="entry name" value="Heme oxygenase-like"/>
    <property type="match status" value="1"/>
</dbReference>
<dbReference type="InterPro" id="IPR016084">
    <property type="entry name" value="Haem_Oase-like_multi-hlx"/>
</dbReference>
<dbReference type="AlphaFoldDB" id="A0A371R514"/>
<accession>A0A371R514</accession>
<dbReference type="Proteomes" id="UP000257123">
    <property type="component" value="Unassembled WGS sequence"/>
</dbReference>
<evidence type="ECO:0000313" key="5">
    <source>
        <dbReference type="Proteomes" id="UP000257123"/>
    </source>
</evidence>
<evidence type="ECO:0000313" key="3">
    <source>
        <dbReference type="EMBL" id="RFA99165.1"/>
    </source>
</evidence>
<comment type="caution">
    <text evidence="3">The sequence shown here is derived from an EMBL/GenBank/DDBJ whole genome shotgun (WGS) entry which is preliminary data.</text>
</comment>
<evidence type="ECO:0000313" key="2">
    <source>
        <dbReference type="EMBL" id="RFA95596.1"/>
    </source>
</evidence>
<dbReference type="InterPro" id="IPR004305">
    <property type="entry name" value="Thiaminase-2/PQQC"/>
</dbReference>
<organism evidence="3 4">
    <name type="scientific">Pyrobaculum aerophilum</name>
    <dbReference type="NCBI Taxonomy" id="13773"/>
    <lineage>
        <taxon>Archaea</taxon>
        <taxon>Thermoproteota</taxon>
        <taxon>Thermoprotei</taxon>
        <taxon>Thermoproteales</taxon>
        <taxon>Thermoproteaceae</taxon>
        <taxon>Pyrobaculum</taxon>
    </lineage>
</organism>
<dbReference type="Proteomes" id="UP000256877">
    <property type="component" value="Unassembled WGS sequence"/>
</dbReference>
<sequence length="197" mass="22646">MRVIEAIRAELEPLNAEIKKALRPSEEAFRKFVANQLYIVPHDLKALSAAMAKAREGDEYRFVKMLIDGDYQALQYLLELAEEVGIPFSWESVDPSAVAYTHFLSWLALHGTMGDLAVAMTVNLPVWGENCLTLAKWARDRGYKRLRFLEMFAGPYAELENLAEGIAARYLDWGRYKFVARAIQRYELDFWRAISSF</sequence>
<dbReference type="EMBL" id="NMUE01000021">
    <property type="protein sequence ID" value="RFA95596.1"/>
    <property type="molecule type" value="Genomic_DNA"/>
</dbReference>
<proteinExistence type="predicted"/>
<feature type="domain" description="Thiaminase-2/PQQC" evidence="1">
    <location>
        <begin position="27"/>
        <end position="193"/>
    </location>
</feature>
<dbReference type="EMBL" id="NMUF01000009">
    <property type="protein sequence ID" value="RFA99165.1"/>
    <property type="molecule type" value="Genomic_DNA"/>
</dbReference>
<evidence type="ECO:0000313" key="4">
    <source>
        <dbReference type="Proteomes" id="UP000256877"/>
    </source>
</evidence>
<dbReference type="OrthoDB" id="42133at2157"/>
<evidence type="ECO:0000259" key="1">
    <source>
        <dbReference type="Pfam" id="PF03070"/>
    </source>
</evidence>
<gene>
    <name evidence="2" type="ORF">CGL51_07495</name>
    <name evidence="3" type="ORF">CGL52_04795</name>
</gene>
<name>A0A371R514_9CREN</name>